<evidence type="ECO:0000313" key="2">
    <source>
        <dbReference type="Proteomes" id="UP000044602"/>
    </source>
</evidence>
<dbReference type="GO" id="GO:0000166">
    <property type="term" value="F:nucleotide binding"/>
    <property type="evidence" value="ECO:0007669"/>
    <property type="project" value="InterPro"/>
</dbReference>
<evidence type="ECO:0000313" key="1">
    <source>
        <dbReference type="EMBL" id="CRK15234.1"/>
    </source>
</evidence>
<dbReference type="GO" id="GO:0006164">
    <property type="term" value="P:purine nucleotide biosynthetic process"/>
    <property type="evidence" value="ECO:0007669"/>
    <property type="project" value="InterPro"/>
</dbReference>
<dbReference type="InterPro" id="IPR027417">
    <property type="entry name" value="P-loop_NTPase"/>
</dbReference>
<dbReference type="SUPFAM" id="SSF52540">
    <property type="entry name" value="P-loop containing nucleoside triphosphate hydrolases"/>
    <property type="match status" value="1"/>
</dbReference>
<name>A0A0G4KZN7_VERLO</name>
<dbReference type="InterPro" id="IPR001114">
    <property type="entry name" value="Adenylosuccinate_synthetase"/>
</dbReference>
<dbReference type="InterPro" id="IPR042110">
    <property type="entry name" value="Adenylosuccinate_synth_dom2"/>
</dbReference>
<organism evidence="1 2">
    <name type="scientific">Verticillium longisporum</name>
    <name type="common">Verticillium dahliae var. longisporum</name>
    <dbReference type="NCBI Taxonomy" id="100787"/>
    <lineage>
        <taxon>Eukaryota</taxon>
        <taxon>Fungi</taxon>
        <taxon>Dikarya</taxon>
        <taxon>Ascomycota</taxon>
        <taxon>Pezizomycotina</taxon>
        <taxon>Sordariomycetes</taxon>
        <taxon>Hypocreomycetidae</taxon>
        <taxon>Glomerellales</taxon>
        <taxon>Plectosphaerellaceae</taxon>
        <taxon>Verticillium</taxon>
    </lineage>
</organism>
<gene>
    <name evidence="1" type="ORF">BN1708_011402</name>
</gene>
<dbReference type="STRING" id="100787.A0A0G4KZN7"/>
<keyword evidence="2" id="KW-1185">Reference proteome</keyword>
<reference evidence="1 2" key="1">
    <citation type="submission" date="2015-05" db="EMBL/GenBank/DDBJ databases">
        <authorList>
            <person name="Wang D.B."/>
            <person name="Wang M."/>
        </authorList>
    </citation>
    <scope>NUCLEOTIDE SEQUENCE [LARGE SCALE GENOMIC DNA]</scope>
    <source>
        <strain evidence="1">VL1</strain>
    </source>
</reference>
<sequence length="128" mass="14115">MPSSVVAHAGLPKIHGRVRISDCCSVDFDLHNAVDDLQEIELPAHSIGTMRRGVGPACSPRVSVRRLRRGLAVYVFTTSRARSSPFCEVFNAELFERKLGTLAASAPEGGRWKLQLVSRMLRLTVEVE</sequence>
<dbReference type="Gene3D" id="1.10.300.10">
    <property type="entry name" value="Adenylosuccinate Synthetase, subunit A, domain 2"/>
    <property type="match status" value="1"/>
</dbReference>
<proteinExistence type="predicted"/>
<accession>A0A0G4KZN7</accession>
<dbReference type="Pfam" id="PF00709">
    <property type="entry name" value="Adenylsucc_synt"/>
    <property type="match status" value="1"/>
</dbReference>
<dbReference type="EMBL" id="CVQH01006335">
    <property type="protein sequence ID" value="CRK15234.1"/>
    <property type="molecule type" value="Genomic_DNA"/>
</dbReference>
<dbReference type="AlphaFoldDB" id="A0A0G4KZN7"/>
<dbReference type="Proteomes" id="UP000044602">
    <property type="component" value="Unassembled WGS sequence"/>
</dbReference>
<protein>
    <submittedName>
        <fullName evidence="1">Uncharacterized protein</fullName>
    </submittedName>
</protein>
<dbReference type="GO" id="GO:0004019">
    <property type="term" value="F:adenylosuccinate synthase activity"/>
    <property type="evidence" value="ECO:0007669"/>
    <property type="project" value="InterPro"/>
</dbReference>